<dbReference type="eggNOG" id="COG0224">
    <property type="taxonomic scope" value="Bacteria"/>
</dbReference>
<dbReference type="AlphaFoldDB" id="D5C180"/>
<evidence type="ECO:0000313" key="1">
    <source>
        <dbReference type="EMBL" id="ADE14637.1"/>
    </source>
</evidence>
<dbReference type="InterPro" id="IPR014985">
    <property type="entry name" value="WbqC"/>
</dbReference>
<accession>D5C180</accession>
<dbReference type="EMBL" id="CP001798">
    <property type="protein sequence ID" value="ADE14637.1"/>
    <property type="molecule type" value="Genomic_DNA"/>
</dbReference>
<organism evidence="1 2">
    <name type="scientific">Nitrosococcus halophilus (strain Nc4)</name>
    <dbReference type="NCBI Taxonomy" id="472759"/>
    <lineage>
        <taxon>Bacteria</taxon>
        <taxon>Pseudomonadati</taxon>
        <taxon>Pseudomonadota</taxon>
        <taxon>Gammaproteobacteria</taxon>
        <taxon>Chromatiales</taxon>
        <taxon>Chromatiaceae</taxon>
        <taxon>Nitrosococcus</taxon>
    </lineage>
</organism>
<gene>
    <name evidence="1" type="ordered locus">Nhal_1494</name>
</gene>
<proteinExistence type="predicted"/>
<reference evidence="2" key="1">
    <citation type="submission" date="2010-04" db="EMBL/GenBank/DDBJ databases">
        <title>Complete genome sequence of Nitrosococcus halophilus Nc4, a salt-adapted, aerobic obligate ammonia-oxidizing sulfur purple bacterium.</title>
        <authorList>
            <consortium name="US DOE Joint Genome Institute"/>
            <person name="Campbell M.A."/>
            <person name="Malfatti S.A."/>
            <person name="Chain P.S.G."/>
            <person name="Heidelberg J.F."/>
            <person name="Ward B.B."/>
            <person name="Klotz M.G."/>
        </authorList>
    </citation>
    <scope>NUCLEOTIDE SEQUENCE [LARGE SCALE GENOMIC DNA]</scope>
    <source>
        <strain evidence="2">Nc4</strain>
    </source>
</reference>
<dbReference type="Proteomes" id="UP000001844">
    <property type="component" value="Chromosome"/>
</dbReference>
<protein>
    <submittedName>
        <fullName evidence="1">WbqC-like family protein</fullName>
    </submittedName>
</protein>
<dbReference type="HOGENOM" id="CLU_079350_0_0_6"/>
<dbReference type="Pfam" id="PF08889">
    <property type="entry name" value="WbqC"/>
    <property type="match status" value="1"/>
</dbReference>
<name>D5C180_NITHN</name>
<sequence length="229" mass="26466">MIITTHQPIFLPWPGFFYKGLRADTLVLLDQVQFPLGRSWMTRNRLKSDQGELWLRVPVRKKGRGKQNIQDIEIHNETHWRQKHLQSLRQHYAHAPYLDDHLPHLEAIYAYHHCRLADLNVDLIQYLWNTLGLKSTWVLQSELGVSGQGTELLVSVCRALNADTFVTLPPAEKYLDREKFSTCGINLVFTPLRPPVYPQLWGDFRYNLSALDLLLNCGPKSLDIIASAQ</sequence>
<dbReference type="KEGG" id="nhl:Nhal_1494"/>
<evidence type="ECO:0000313" key="2">
    <source>
        <dbReference type="Proteomes" id="UP000001844"/>
    </source>
</evidence>
<keyword evidence="2" id="KW-1185">Reference proteome</keyword>
<dbReference type="STRING" id="472759.Nhal_1494"/>